<comment type="caution">
    <text evidence="2">The sequence shown here is derived from an EMBL/GenBank/DDBJ whole genome shotgun (WGS) entry which is preliminary data.</text>
</comment>
<dbReference type="GeneID" id="36319793"/>
<dbReference type="VEuPathDB" id="MicrosporidiaDB:AAJ76_2700015911"/>
<dbReference type="RefSeq" id="XP_024330976.1">
    <property type="nucleotide sequence ID" value="XM_024474865.1"/>
</dbReference>
<name>A0A0F9ZC57_9MICR</name>
<dbReference type="VEuPathDB" id="MicrosporidiaDB:G9O61_00g013410"/>
<sequence>MLSHPYVLDLLKQWKLSDDQNIPKDLLALLVHNKKNVDLSELCNLLYNYKVKKQKRNKNLKNLKVALNEWFTAKEGMFKLINNDNLSTQTIKLLNKKVIKHSQKDLVKDFYENIDAISDFHPDYAIKIVYELLEKCKNCDINFKKVSSNIENILKVNNKSRESINDSSILNFVTKREKTSASQHSMFHVLPFDNSVYLYNLKNPNYNSLRRRKDLVNPVKKIFIKLSTDFRPPIYRSQKLYLQHRNSLKRIFNIDYEEDSTWEDDEDGESIRSEDSDNEDEDSENEEWVEEDSDENDNKKNQRRPMLTFPKIKCVKNEAYTNLWDNLPLINEQ</sequence>
<protein>
    <submittedName>
        <fullName evidence="2">Uncharacterized protein</fullName>
    </submittedName>
</protein>
<feature type="region of interest" description="Disordered" evidence="1">
    <location>
        <begin position="261"/>
        <end position="307"/>
    </location>
</feature>
<proteinExistence type="predicted"/>
<dbReference type="EMBL" id="JPQZ01000027">
    <property type="protein sequence ID" value="KKO75234.1"/>
    <property type="molecule type" value="Genomic_DNA"/>
</dbReference>
<accession>A0A0F9ZC57</accession>
<organism evidence="2 3">
    <name type="scientific">Vairimorpha ceranae</name>
    <dbReference type="NCBI Taxonomy" id="40302"/>
    <lineage>
        <taxon>Eukaryota</taxon>
        <taxon>Fungi</taxon>
        <taxon>Fungi incertae sedis</taxon>
        <taxon>Microsporidia</taxon>
        <taxon>Nosematidae</taxon>
        <taxon>Vairimorpha</taxon>
    </lineage>
</organism>
<keyword evidence="3" id="KW-1185">Reference proteome</keyword>
<dbReference type="VEuPathDB" id="MicrosporidiaDB:NCER_100848"/>
<reference evidence="2 3" key="1">
    <citation type="journal article" date="2015" name="Environ. Microbiol.">
        <title>Genome analyses suggest the presence of polyploidy and recent human-driven expansions in eight global populations of the honeybee pathogen Nosema ceranae.</title>
        <authorList>
            <person name="Pelin A."/>
            <person name="Selman M."/>
            <person name="Aris-Brosou S."/>
            <person name="Farinelli L."/>
            <person name="Corradi N."/>
        </authorList>
    </citation>
    <scope>NUCLEOTIDE SEQUENCE [LARGE SCALE GENOMIC DNA]</scope>
    <source>
        <strain evidence="2 3">PA08 1199</strain>
    </source>
</reference>
<feature type="compositionally biased region" description="Acidic residues" evidence="1">
    <location>
        <begin position="276"/>
        <end position="295"/>
    </location>
</feature>
<evidence type="ECO:0000256" key="1">
    <source>
        <dbReference type="SAM" id="MobiDB-lite"/>
    </source>
</evidence>
<dbReference type="Proteomes" id="UP000034350">
    <property type="component" value="Unassembled WGS sequence"/>
</dbReference>
<dbReference type="AlphaFoldDB" id="A0A0F9ZC57"/>
<evidence type="ECO:0000313" key="3">
    <source>
        <dbReference type="Proteomes" id="UP000034350"/>
    </source>
</evidence>
<evidence type="ECO:0000313" key="2">
    <source>
        <dbReference type="EMBL" id="KKO75234.1"/>
    </source>
</evidence>
<dbReference type="OrthoDB" id="2193302at2759"/>
<gene>
    <name evidence="2" type="ORF">AAJ76_2700015911</name>
</gene>